<feature type="domain" description="Na+/H+ antiporter NhaC-like C-terminal" evidence="10">
    <location>
        <begin position="230"/>
        <end position="422"/>
    </location>
</feature>
<evidence type="ECO:0000256" key="3">
    <source>
        <dbReference type="ARBA" id="ARBA00022449"/>
    </source>
</evidence>
<evidence type="ECO:0000259" key="10">
    <source>
        <dbReference type="Pfam" id="PF03553"/>
    </source>
</evidence>
<feature type="transmembrane region" description="Helical" evidence="9">
    <location>
        <begin position="333"/>
        <end position="356"/>
    </location>
</feature>
<keyword evidence="2" id="KW-0813">Transport</keyword>
<evidence type="ECO:0000256" key="6">
    <source>
        <dbReference type="ARBA" id="ARBA00022989"/>
    </source>
</evidence>
<dbReference type="GO" id="GO:0015297">
    <property type="term" value="F:antiporter activity"/>
    <property type="evidence" value="ECO:0007669"/>
    <property type="project" value="UniProtKB-KW"/>
</dbReference>
<evidence type="ECO:0000256" key="1">
    <source>
        <dbReference type="ARBA" id="ARBA00004651"/>
    </source>
</evidence>
<sequence>MKNFTLFEVALIILVTLAGIAWSIMFNILLLIGFMPGFLFLFYLCFKKGNALRELFQYALQGFMKTKEVMLILTLVGLLLPSWQAAGTIDGMVQLILSFMNPDYFFISAFLSTLLVSMILGTSVGSLSAIGIPIIGAAHTLGLSVELTAGALVSGAFVGDRTSLFSSANQLLSNTLEINRKLFQKTLWKSGSVGIGLSLLFFFIADIQLKEKMDSLMVSKFEGNIIVMIPIILLILLALIRFNIKTCFMVSIAAALVIMVFYQGVPLQFDVLWNGTKTSGGGLEKMISLVAFIGLAGAYNGIVEALGIFHSFLTRWLQSSETLLAKTWKTMCATMFISLLACNQTLPIILTGRTFLSDWTKSKHRDQLARVMADSSMLFAGMIPWSVLAIMCSTILRVPILDYLIYAIYLWSLPFVTLIFSYHMTRRNRNTSNIPEVSTSL</sequence>
<dbReference type="AlphaFoldDB" id="A0A6M0Q352"/>
<keyword evidence="5 9" id="KW-0812">Transmembrane</keyword>
<proteinExistence type="inferred from homology"/>
<keyword evidence="6 9" id="KW-1133">Transmembrane helix</keyword>
<accession>A0A6M0Q352</accession>
<comment type="caution">
    <text evidence="11">The sequence shown here is derived from an EMBL/GenBank/DDBJ whole genome shotgun (WGS) entry which is preliminary data.</text>
</comment>
<feature type="transmembrane region" description="Helical" evidence="9">
    <location>
        <begin position="191"/>
        <end position="209"/>
    </location>
</feature>
<organism evidence="11 12">
    <name type="scientific">Bacillus mesophilus</name>
    <dbReference type="NCBI Taxonomy" id="1808955"/>
    <lineage>
        <taxon>Bacteria</taxon>
        <taxon>Bacillati</taxon>
        <taxon>Bacillota</taxon>
        <taxon>Bacilli</taxon>
        <taxon>Bacillales</taxon>
        <taxon>Bacillaceae</taxon>
        <taxon>Bacillus</taxon>
    </lineage>
</organism>
<feature type="transmembrane region" description="Helical" evidence="9">
    <location>
        <begin position="403"/>
        <end position="422"/>
    </location>
</feature>
<feature type="transmembrane region" description="Helical" evidence="9">
    <location>
        <begin position="28"/>
        <end position="46"/>
    </location>
</feature>
<evidence type="ECO:0000313" key="12">
    <source>
        <dbReference type="Proteomes" id="UP000481043"/>
    </source>
</evidence>
<keyword evidence="7 9" id="KW-0472">Membrane</keyword>
<dbReference type="PANTHER" id="PTHR33451">
    <property type="entry name" value="MALATE-2H(+)/NA(+)-LACTATE ANTIPORTER"/>
    <property type="match status" value="1"/>
</dbReference>
<keyword evidence="3" id="KW-0050">Antiport</keyword>
<name>A0A6M0Q352_9BACI</name>
<dbReference type="InterPro" id="IPR052180">
    <property type="entry name" value="NhaC_Na-H+_Antiporter"/>
</dbReference>
<evidence type="ECO:0000256" key="5">
    <source>
        <dbReference type="ARBA" id="ARBA00022692"/>
    </source>
</evidence>
<evidence type="ECO:0000256" key="8">
    <source>
        <dbReference type="ARBA" id="ARBA00038435"/>
    </source>
</evidence>
<dbReference type="EMBL" id="JAAIWM010000001">
    <property type="protein sequence ID" value="NEY70642.1"/>
    <property type="molecule type" value="Genomic_DNA"/>
</dbReference>
<evidence type="ECO:0000313" key="11">
    <source>
        <dbReference type="EMBL" id="NEY70642.1"/>
    </source>
</evidence>
<comment type="subcellular location">
    <subcellularLocation>
        <location evidence="1">Cell membrane</location>
        <topology evidence="1">Multi-pass membrane protein</topology>
    </subcellularLocation>
</comment>
<feature type="transmembrane region" description="Helical" evidence="9">
    <location>
        <begin position="221"/>
        <end position="242"/>
    </location>
</feature>
<evidence type="ECO:0000256" key="9">
    <source>
        <dbReference type="SAM" id="Phobius"/>
    </source>
</evidence>
<dbReference type="InterPro" id="IPR018461">
    <property type="entry name" value="Na/H_Antiport_NhaC-like_C"/>
</dbReference>
<gene>
    <name evidence="11" type="ORF">G4D63_02705</name>
</gene>
<evidence type="ECO:0000256" key="7">
    <source>
        <dbReference type="ARBA" id="ARBA00023136"/>
    </source>
</evidence>
<comment type="similarity">
    <text evidence="8">Belongs to the NhaC Na(+)/H(+) (TC 2.A.35) antiporter family.</text>
</comment>
<evidence type="ECO:0000256" key="4">
    <source>
        <dbReference type="ARBA" id="ARBA00022475"/>
    </source>
</evidence>
<feature type="transmembrane region" description="Helical" evidence="9">
    <location>
        <begin position="248"/>
        <end position="265"/>
    </location>
</feature>
<feature type="transmembrane region" description="Helical" evidence="9">
    <location>
        <begin position="104"/>
        <end position="127"/>
    </location>
</feature>
<evidence type="ECO:0000256" key="2">
    <source>
        <dbReference type="ARBA" id="ARBA00022448"/>
    </source>
</evidence>
<keyword evidence="4" id="KW-1003">Cell membrane</keyword>
<dbReference type="GO" id="GO:0005886">
    <property type="term" value="C:plasma membrane"/>
    <property type="evidence" value="ECO:0007669"/>
    <property type="project" value="UniProtKB-SubCell"/>
</dbReference>
<dbReference type="Pfam" id="PF03553">
    <property type="entry name" value="Na_H_antiporter"/>
    <property type="match status" value="1"/>
</dbReference>
<feature type="transmembrane region" description="Helical" evidence="9">
    <location>
        <begin position="286"/>
        <end position="313"/>
    </location>
</feature>
<dbReference type="Proteomes" id="UP000481043">
    <property type="component" value="Unassembled WGS sequence"/>
</dbReference>
<keyword evidence="12" id="KW-1185">Reference proteome</keyword>
<reference evidence="11 12" key="1">
    <citation type="submission" date="2020-02" db="EMBL/GenBank/DDBJ databases">
        <title>Bacillus aquiflavi sp. nov., isolated from yellow water of strong flavor Chinese baijiu in Yibin region of China.</title>
        <authorList>
            <person name="Xie J."/>
        </authorList>
    </citation>
    <scope>NUCLEOTIDE SEQUENCE [LARGE SCALE GENOMIC DNA]</scope>
    <source>
        <strain evidence="11 12">SA4</strain>
    </source>
</reference>
<feature type="transmembrane region" description="Helical" evidence="9">
    <location>
        <begin position="377"/>
        <end position="397"/>
    </location>
</feature>
<feature type="transmembrane region" description="Helical" evidence="9">
    <location>
        <begin position="67"/>
        <end position="84"/>
    </location>
</feature>
<dbReference type="RefSeq" id="WP_163177435.1">
    <property type="nucleotide sequence ID" value="NZ_JAAIWM010000001.1"/>
</dbReference>
<dbReference type="PANTHER" id="PTHR33451:SF3">
    <property type="entry name" value="MALATE-2H(+)_NA(+)-LACTATE ANTIPORTER"/>
    <property type="match status" value="1"/>
</dbReference>
<protein>
    <submittedName>
        <fullName evidence="11">Sodium:proton antiporter</fullName>
    </submittedName>
</protein>